<keyword evidence="2" id="KW-0812">Transmembrane</keyword>
<keyword evidence="6" id="KW-1185">Reference proteome</keyword>
<sequence>MAYRHRIIRWLALALLLVTASAITIEQLATDHITLGKRALPRVCKIIAAENGRGLSPGIAAAKADDCKILISSLQGTDDDENVQRLRVYKVPAADAGVRAVKAGTCSIVLSPSADSASSGRLEFALGLGDLADIADAAVAAWETPSQDNQDQVIKAFGLDLECQDPGKKPIKVNWFVYDESREVAQPLPAIAGLDLSEKPSKPSKPRNRPAGGGSGGCTCTSSGNSYYGPVSAVAMASIAIVSLFVVNDRWRSAAR</sequence>
<dbReference type="EMBL" id="ADBL01001076">
    <property type="status" value="NOT_ANNOTATED_CDS"/>
    <property type="molecule type" value="Genomic_DNA"/>
</dbReference>
<feature type="signal peptide" evidence="3">
    <location>
        <begin position="1"/>
        <end position="22"/>
    </location>
</feature>
<organism evidence="5 6">
    <name type="scientific">Magnaporthiopsis poae (strain ATCC 64411 / 73-15)</name>
    <name type="common">Kentucky bluegrass fungus</name>
    <name type="synonym">Magnaporthe poae</name>
    <dbReference type="NCBI Taxonomy" id="644358"/>
    <lineage>
        <taxon>Eukaryota</taxon>
        <taxon>Fungi</taxon>
        <taxon>Dikarya</taxon>
        <taxon>Ascomycota</taxon>
        <taxon>Pezizomycotina</taxon>
        <taxon>Sordariomycetes</taxon>
        <taxon>Sordariomycetidae</taxon>
        <taxon>Magnaporthales</taxon>
        <taxon>Magnaporthaceae</taxon>
        <taxon>Magnaporthiopsis</taxon>
    </lineage>
</organism>
<evidence type="ECO:0000313" key="5">
    <source>
        <dbReference type="EnsemblFungi" id="MAPG_04592T0"/>
    </source>
</evidence>
<reference evidence="5" key="5">
    <citation type="submission" date="2015-06" db="UniProtKB">
        <authorList>
            <consortium name="EnsemblFungi"/>
        </authorList>
    </citation>
    <scope>IDENTIFICATION</scope>
    <source>
        <strain evidence="5">ATCC 64411</strain>
    </source>
</reference>
<keyword evidence="3" id="KW-0732">Signal</keyword>
<feature type="transmembrane region" description="Helical" evidence="2">
    <location>
        <begin position="227"/>
        <end position="247"/>
    </location>
</feature>
<feature type="region of interest" description="Disordered" evidence="1">
    <location>
        <begin position="194"/>
        <end position="217"/>
    </location>
</feature>
<evidence type="ECO:0000256" key="3">
    <source>
        <dbReference type="SAM" id="SignalP"/>
    </source>
</evidence>
<gene>
    <name evidence="4" type="ORF">MAPG_04592</name>
</gene>
<reference evidence="4" key="3">
    <citation type="submission" date="2011-03" db="EMBL/GenBank/DDBJ databases">
        <title>Annotation of Magnaporthe poae ATCC 64411.</title>
        <authorList>
            <person name="Ma L.-J."/>
            <person name="Dead R."/>
            <person name="Young S.K."/>
            <person name="Zeng Q."/>
            <person name="Gargeya S."/>
            <person name="Fitzgerald M."/>
            <person name="Haas B."/>
            <person name="Abouelleil A."/>
            <person name="Alvarado L."/>
            <person name="Arachchi H.M."/>
            <person name="Berlin A."/>
            <person name="Brown A."/>
            <person name="Chapman S.B."/>
            <person name="Chen Z."/>
            <person name="Dunbar C."/>
            <person name="Freedman E."/>
            <person name="Gearin G."/>
            <person name="Gellesch M."/>
            <person name="Goldberg J."/>
            <person name="Griggs A."/>
            <person name="Gujja S."/>
            <person name="Heiman D."/>
            <person name="Howarth C."/>
            <person name="Larson L."/>
            <person name="Lui A."/>
            <person name="MacDonald P.J.P."/>
            <person name="Mehta T."/>
            <person name="Montmayeur A."/>
            <person name="Murphy C."/>
            <person name="Neiman D."/>
            <person name="Pearson M."/>
            <person name="Priest M."/>
            <person name="Roberts A."/>
            <person name="Saif S."/>
            <person name="Shea T."/>
            <person name="Shenoy N."/>
            <person name="Sisk P."/>
            <person name="Stolte C."/>
            <person name="Sykes S."/>
            <person name="Yandava C."/>
            <person name="Wortman J."/>
            <person name="Nusbaum C."/>
            <person name="Birren B."/>
        </authorList>
    </citation>
    <scope>NUCLEOTIDE SEQUENCE</scope>
    <source>
        <strain evidence="4">ATCC 64411</strain>
    </source>
</reference>
<accession>A0A0C4DX54</accession>
<reference evidence="5" key="4">
    <citation type="journal article" date="2015" name="G3 (Bethesda)">
        <title>Genome sequences of three phytopathogenic species of the Magnaporthaceae family of fungi.</title>
        <authorList>
            <person name="Okagaki L.H."/>
            <person name="Nunes C.C."/>
            <person name="Sailsbery J."/>
            <person name="Clay B."/>
            <person name="Brown D."/>
            <person name="John T."/>
            <person name="Oh Y."/>
            <person name="Young N."/>
            <person name="Fitzgerald M."/>
            <person name="Haas B.J."/>
            <person name="Zeng Q."/>
            <person name="Young S."/>
            <person name="Adiconis X."/>
            <person name="Fan L."/>
            <person name="Levin J.Z."/>
            <person name="Mitchell T.K."/>
            <person name="Okubara P.A."/>
            <person name="Farman M.L."/>
            <person name="Kohn L.M."/>
            <person name="Birren B."/>
            <person name="Ma L.-J."/>
            <person name="Dean R.A."/>
        </authorList>
    </citation>
    <scope>NUCLEOTIDE SEQUENCE</scope>
    <source>
        <strain evidence="5">ATCC 64411 / 73-15</strain>
    </source>
</reference>
<dbReference type="EnsemblFungi" id="MAPG_04592T0">
    <property type="protein sequence ID" value="MAPG_04592T0"/>
    <property type="gene ID" value="MAPG_04592"/>
</dbReference>
<dbReference type="AlphaFoldDB" id="A0A0C4DX54"/>
<name>A0A0C4DX54_MAGP6</name>
<dbReference type="OrthoDB" id="10627554at2759"/>
<proteinExistence type="predicted"/>
<dbReference type="eggNOG" id="ENOG502RN5K">
    <property type="taxonomic scope" value="Eukaryota"/>
</dbReference>
<reference evidence="6" key="2">
    <citation type="submission" date="2010-05" db="EMBL/GenBank/DDBJ databases">
        <title>The genome sequence of Magnaporthe poae strain ATCC 64411.</title>
        <authorList>
            <person name="Ma L.-J."/>
            <person name="Dead R."/>
            <person name="Young S."/>
            <person name="Zeng Q."/>
            <person name="Koehrsen M."/>
            <person name="Alvarado L."/>
            <person name="Berlin A."/>
            <person name="Chapman S.B."/>
            <person name="Chen Z."/>
            <person name="Freedman E."/>
            <person name="Gellesch M."/>
            <person name="Goldberg J."/>
            <person name="Griggs A."/>
            <person name="Gujja S."/>
            <person name="Heilman E.R."/>
            <person name="Heiman D."/>
            <person name="Hepburn T."/>
            <person name="Howarth C."/>
            <person name="Jen D."/>
            <person name="Larson L."/>
            <person name="Mehta T."/>
            <person name="Neiman D."/>
            <person name="Pearson M."/>
            <person name="Roberts A."/>
            <person name="Saif S."/>
            <person name="Shea T."/>
            <person name="Shenoy N."/>
            <person name="Sisk P."/>
            <person name="Stolte C."/>
            <person name="Sykes S."/>
            <person name="Walk T."/>
            <person name="White J."/>
            <person name="Yandava C."/>
            <person name="Haas B."/>
            <person name="Nusbaum C."/>
            <person name="Birren B."/>
        </authorList>
    </citation>
    <scope>NUCLEOTIDE SEQUENCE [LARGE SCALE GENOMIC DNA]</scope>
    <source>
        <strain evidence="6">ATCC 64411 / 73-15</strain>
    </source>
</reference>
<dbReference type="Proteomes" id="UP000011715">
    <property type="component" value="Unassembled WGS sequence"/>
</dbReference>
<keyword evidence="2" id="KW-1133">Transmembrane helix</keyword>
<protein>
    <submittedName>
        <fullName evidence="4 5">Uncharacterized protein</fullName>
    </submittedName>
</protein>
<reference evidence="4" key="1">
    <citation type="submission" date="2010-05" db="EMBL/GenBank/DDBJ databases">
        <title>The Genome Sequence of Magnaporthe poae strain ATCC 64411.</title>
        <authorList>
            <consortium name="The Broad Institute Genome Sequencing Platform"/>
            <consortium name="Broad Institute Genome Sequencing Center for Infectious Disease"/>
            <person name="Ma L.-J."/>
            <person name="Dead R."/>
            <person name="Young S."/>
            <person name="Zeng Q."/>
            <person name="Koehrsen M."/>
            <person name="Alvarado L."/>
            <person name="Berlin A."/>
            <person name="Chapman S.B."/>
            <person name="Chen Z."/>
            <person name="Freedman E."/>
            <person name="Gellesch M."/>
            <person name="Goldberg J."/>
            <person name="Griggs A."/>
            <person name="Gujja S."/>
            <person name="Heilman E.R."/>
            <person name="Heiman D."/>
            <person name="Hepburn T."/>
            <person name="Howarth C."/>
            <person name="Jen D."/>
            <person name="Larson L."/>
            <person name="Mehta T."/>
            <person name="Neiman D."/>
            <person name="Pearson M."/>
            <person name="Roberts A."/>
            <person name="Saif S."/>
            <person name="Shea T."/>
            <person name="Shenoy N."/>
            <person name="Sisk P."/>
            <person name="Stolte C."/>
            <person name="Sykes S."/>
            <person name="Walk T."/>
            <person name="White J."/>
            <person name="Yandava C."/>
            <person name="Haas B."/>
            <person name="Nusbaum C."/>
            <person name="Birren B."/>
        </authorList>
    </citation>
    <scope>NUCLEOTIDE SEQUENCE</scope>
    <source>
        <strain evidence="4">ATCC 64411</strain>
    </source>
</reference>
<evidence type="ECO:0000256" key="2">
    <source>
        <dbReference type="SAM" id="Phobius"/>
    </source>
</evidence>
<feature type="chain" id="PRO_5009385434" evidence="3">
    <location>
        <begin position="23"/>
        <end position="256"/>
    </location>
</feature>
<dbReference type="EMBL" id="GL876968">
    <property type="protein sequence ID" value="KLU85569.1"/>
    <property type="molecule type" value="Genomic_DNA"/>
</dbReference>
<dbReference type="VEuPathDB" id="FungiDB:MAPG_04592"/>
<evidence type="ECO:0000313" key="6">
    <source>
        <dbReference type="Proteomes" id="UP000011715"/>
    </source>
</evidence>
<evidence type="ECO:0000313" key="4">
    <source>
        <dbReference type="EMBL" id="KLU85569.1"/>
    </source>
</evidence>
<keyword evidence="2" id="KW-0472">Membrane</keyword>
<evidence type="ECO:0000256" key="1">
    <source>
        <dbReference type="SAM" id="MobiDB-lite"/>
    </source>
</evidence>